<evidence type="ECO:0000313" key="6">
    <source>
        <dbReference type="Proteomes" id="UP000507470"/>
    </source>
</evidence>
<dbReference type="AlphaFoldDB" id="A0A6J8B9X2"/>
<reference evidence="5 6" key="1">
    <citation type="submission" date="2020-06" db="EMBL/GenBank/DDBJ databases">
        <authorList>
            <person name="Li R."/>
            <person name="Bekaert M."/>
        </authorList>
    </citation>
    <scope>NUCLEOTIDE SEQUENCE [LARGE SCALE GENOMIC DNA]</scope>
    <source>
        <strain evidence="6">wild</strain>
    </source>
</reference>
<name>A0A6J8B9X2_MYTCO</name>
<dbReference type="PROSITE" id="PS50011">
    <property type="entry name" value="PROTEIN_KINASE_DOM"/>
    <property type="match status" value="1"/>
</dbReference>
<keyword evidence="6" id="KW-1185">Reference proteome</keyword>
<dbReference type="InterPro" id="IPR000719">
    <property type="entry name" value="Prot_kinase_dom"/>
</dbReference>
<proteinExistence type="predicted"/>
<evidence type="ECO:0000256" key="2">
    <source>
        <dbReference type="ARBA" id="ARBA00022840"/>
    </source>
</evidence>
<organism evidence="5 6">
    <name type="scientific">Mytilus coruscus</name>
    <name type="common">Sea mussel</name>
    <dbReference type="NCBI Taxonomy" id="42192"/>
    <lineage>
        <taxon>Eukaryota</taxon>
        <taxon>Metazoa</taxon>
        <taxon>Spiralia</taxon>
        <taxon>Lophotrochozoa</taxon>
        <taxon>Mollusca</taxon>
        <taxon>Bivalvia</taxon>
        <taxon>Autobranchia</taxon>
        <taxon>Pteriomorphia</taxon>
        <taxon>Mytilida</taxon>
        <taxon>Mytiloidea</taxon>
        <taxon>Mytilidae</taxon>
        <taxon>Mytilinae</taxon>
        <taxon>Mytilus</taxon>
    </lineage>
</organism>
<dbReference type="InterPro" id="IPR011009">
    <property type="entry name" value="Kinase-like_dom_sf"/>
</dbReference>
<evidence type="ECO:0000256" key="1">
    <source>
        <dbReference type="ARBA" id="ARBA00022741"/>
    </source>
</evidence>
<dbReference type="PROSITE" id="PS00107">
    <property type="entry name" value="PROTEIN_KINASE_ATP"/>
    <property type="match status" value="1"/>
</dbReference>
<dbReference type="GO" id="GO:0004674">
    <property type="term" value="F:protein serine/threonine kinase activity"/>
    <property type="evidence" value="ECO:0007669"/>
    <property type="project" value="InterPro"/>
</dbReference>
<dbReference type="InterPro" id="IPR045269">
    <property type="entry name" value="Atg1-like"/>
</dbReference>
<dbReference type="Gene3D" id="1.10.510.10">
    <property type="entry name" value="Transferase(Phosphotransferase) domain 1"/>
    <property type="match status" value="1"/>
</dbReference>
<dbReference type="GO" id="GO:0010506">
    <property type="term" value="P:regulation of autophagy"/>
    <property type="evidence" value="ECO:0007669"/>
    <property type="project" value="InterPro"/>
</dbReference>
<dbReference type="Gene3D" id="3.30.200.20">
    <property type="entry name" value="Phosphorylase Kinase, domain 1"/>
    <property type="match status" value="1"/>
</dbReference>
<dbReference type="OrthoDB" id="346907at2759"/>
<evidence type="ECO:0000256" key="3">
    <source>
        <dbReference type="PROSITE-ProRule" id="PRU10141"/>
    </source>
</evidence>
<dbReference type="EMBL" id="CACVKT020002869">
    <property type="protein sequence ID" value="CAC5380261.1"/>
    <property type="molecule type" value="Genomic_DNA"/>
</dbReference>
<dbReference type="SUPFAM" id="SSF56112">
    <property type="entry name" value="Protein kinase-like (PK-like)"/>
    <property type="match status" value="1"/>
</dbReference>
<sequence length="528" mass="60416">MESFDKLKTVIESLAGKVCTEKDIDLSLRLLDSIHDYTKTLAEGIVRYINVDDMDPLWIKIGCGHFGYVYASKYERSKVAIKIFNEGSKSRSREGVLLYSLSHENIIAFRGIGYITQTKAKELNLQMSKTNMVDMMFLVMEFIDQNLYKYVDGMKVHERKGLNDDMVWNIGQQIISALNYLHNKNIAHRDLKPDNILVDVGPRKVVVKLTDFGLSKAGHQINTNHPSESRISSVFGVANIRWDAPEVFQVRLGSELSLEDYKRADIYCFGNVLTFTLTGEQPDDKISTETLANSLDLTEKISDLDLPKTLTGHLNDVIFKCRRVDPKDRPTAKNILQDFFSLEKNPHLLQANQKTEADFFSCGFLDKTDIFVADSCTNKEASQIGFYDSRIRPTGYDHSDLKCPIEVEKLPYRDIPDQWPLEEDYNDNLETFQEQANKKEIDKNPTVALKGLTFSRTGEEENQLIEFIFKQSDSVHHMSMKEIWKHFSNQQKIEELPSKADVHPYFSNTFGLHVAVLTDEGPDNPQKL</sequence>
<dbReference type="InterPro" id="IPR017441">
    <property type="entry name" value="Protein_kinase_ATP_BS"/>
</dbReference>
<dbReference type="CDD" id="cd14014">
    <property type="entry name" value="STKc_PknB_like"/>
    <property type="match status" value="1"/>
</dbReference>
<dbReference type="GO" id="GO:0005737">
    <property type="term" value="C:cytoplasm"/>
    <property type="evidence" value="ECO:0007669"/>
    <property type="project" value="TreeGrafter"/>
</dbReference>
<dbReference type="GO" id="GO:0006914">
    <property type="term" value="P:autophagy"/>
    <property type="evidence" value="ECO:0007669"/>
    <property type="project" value="UniProtKB-ARBA"/>
</dbReference>
<dbReference type="SMART" id="SM00220">
    <property type="entry name" value="S_TKc"/>
    <property type="match status" value="1"/>
</dbReference>
<dbReference type="PANTHER" id="PTHR24348">
    <property type="entry name" value="SERINE/THREONINE-PROTEIN KINASE UNC-51-RELATED"/>
    <property type="match status" value="1"/>
</dbReference>
<dbReference type="Proteomes" id="UP000507470">
    <property type="component" value="Unassembled WGS sequence"/>
</dbReference>
<evidence type="ECO:0000259" key="4">
    <source>
        <dbReference type="PROSITE" id="PS50011"/>
    </source>
</evidence>
<dbReference type="PROSITE" id="PS00108">
    <property type="entry name" value="PROTEIN_KINASE_ST"/>
    <property type="match status" value="1"/>
</dbReference>
<evidence type="ECO:0000313" key="5">
    <source>
        <dbReference type="EMBL" id="CAC5380261.1"/>
    </source>
</evidence>
<dbReference type="Pfam" id="PF00069">
    <property type="entry name" value="Pkinase"/>
    <property type="match status" value="1"/>
</dbReference>
<dbReference type="GO" id="GO:0005524">
    <property type="term" value="F:ATP binding"/>
    <property type="evidence" value="ECO:0007669"/>
    <property type="project" value="UniProtKB-UniRule"/>
</dbReference>
<feature type="domain" description="Protein kinase" evidence="4">
    <location>
        <begin position="55"/>
        <end position="340"/>
    </location>
</feature>
<keyword evidence="2 3" id="KW-0067">ATP-binding</keyword>
<gene>
    <name evidence="5" type="ORF">MCOR_16235</name>
</gene>
<feature type="binding site" evidence="3">
    <location>
        <position position="82"/>
    </location>
    <ligand>
        <name>ATP</name>
        <dbReference type="ChEBI" id="CHEBI:30616"/>
    </ligand>
</feature>
<protein>
    <recommendedName>
        <fullName evidence="4">Protein kinase domain-containing protein</fullName>
    </recommendedName>
</protein>
<dbReference type="InterPro" id="IPR008271">
    <property type="entry name" value="Ser/Thr_kinase_AS"/>
</dbReference>
<keyword evidence="1 3" id="KW-0547">Nucleotide-binding</keyword>
<accession>A0A6J8B9X2</accession>